<dbReference type="Pfam" id="PF01551">
    <property type="entry name" value="Peptidase_M23"/>
    <property type="match status" value="1"/>
</dbReference>
<dbReference type="Pfam" id="PF05569">
    <property type="entry name" value="Peptidase_M56"/>
    <property type="match status" value="1"/>
</dbReference>
<evidence type="ECO:0008006" key="7">
    <source>
        <dbReference type="Google" id="ProtNLM"/>
    </source>
</evidence>
<feature type="domain" description="Peptidase M56" evidence="4">
    <location>
        <begin position="174"/>
        <end position="271"/>
    </location>
</feature>
<dbReference type="OrthoDB" id="1522859at2"/>
<dbReference type="GO" id="GO:0004222">
    <property type="term" value="F:metalloendopeptidase activity"/>
    <property type="evidence" value="ECO:0007669"/>
    <property type="project" value="TreeGrafter"/>
</dbReference>
<evidence type="ECO:0000259" key="4">
    <source>
        <dbReference type="Pfam" id="PF05569"/>
    </source>
</evidence>
<dbReference type="PANTHER" id="PTHR21666">
    <property type="entry name" value="PEPTIDASE-RELATED"/>
    <property type="match status" value="1"/>
</dbReference>
<gene>
    <name evidence="5" type="ORF">MB14_17920</name>
</gene>
<dbReference type="InterPro" id="IPR016047">
    <property type="entry name" value="M23ase_b-sheet_dom"/>
</dbReference>
<dbReference type="STRING" id="279360.MB14_17920"/>
<dbReference type="PANTHER" id="PTHR21666:SF289">
    <property type="entry name" value="L-ALA--D-GLU ENDOPEPTIDASE"/>
    <property type="match status" value="1"/>
</dbReference>
<dbReference type="CDD" id="cd07341">
    <property type="entry name" value="M56_BlaR1_MecR1_like"/>
    <property type="match status" value="1"/>
</dbReference>
<dbReference type="Proteomes" id="UP000075583">
    <property type="component" value="Unassembled WGS sequence"/>
</dbReference>
<dbReference type="InterPro" id="IPR050570">
    <property type="entry name" value="Cell_wall_metabolism_enzyme"/>
</dbReference>
<sequence length="648" mass="74174">MIAGLFEIFLCLLVLFGIYKLVLEQTALHRVKRFYLLFALIFSLTTPWLNLEISSDKIMIPTGEMISETLYEVVANEQAITPEAISPSEYTEVKPKTSINYAAWTISGLYLVIAFVLLIRFGRNIYQLFSKARKNTRIPYKSAEVVLLGQPTIPHNFLKFIFMHNEDYKKEALREQLLAHELGHALQRHSLDILLVELLQVLFWFNPMYYFYAKAIRLNHEYLADAMVLGKFNDIANYQRLLLKFANRNQSNEMSLACLSNYSLTKKRFKMMTQQTTKMAALVRAAILLPLLAVTTLCFSLKTKAEAIIGNNANTLISTIENSIFQENKPELHPLGDYKYLRTTSTYGMRKDPVTKEDKMHKGVDFSAKTGTPVIATASGTVEKVESLKGGYGNYIQIKHDDQYQTLYAQLSEMNVQVGDKVEKGQLIGKVGNTGHSTGPHLHYEVIKAGEKVDPKDYYKATPDTPTRPAILILEQKSRDPKNVAVYAVKEEHYDVNLGAGFEYEKIIYDDNKAIFLRKNEEPIIKDMANLSVEQKQALKSLTLPPRPYLGKLQPTQEIVENWSDPTIYGIWIDDKKVDNSVMSNYKASDFSHYFKSFLYPNAKKGKIYSYQLNLTTNEKYEKDKIRATEQKAEWEKTTKAFLAKLDF</sequence>
<evidence type="ECO:0000313" key="6">
    <source>
        <dbReference type="Proteomes" id="UP000075583"/>
    </source>
</evidence>
<dbReference type="InterPro" id="IPR008756">
    <property type="entry name" value="Peptidase_M56"/>
</dbReference>
<dbReference type="InterPro" id="IPR011055">
    <property type="entry name" value="Dup_hybrid_motif"/>
</dbReference>
<reference evidence="5" key="1">
    <citation type="submission" date="2016-01" db="EMBL/GenBank/DDBJ databases">
        <title>Genome sequencing of Roseivirga ehrenbergii KMM 6017.</title>
        <authorList>
            <person name="Selvaratnam C."/>
            <person name="Thevarajoo S."/>
            <person name="Goh K.M."/>
            <person name="Ee R."/>
            <person name="Chan K.-G."/>
            <person name="Chong C.S."/>
        </authorList>
    </citation>
    <scope>NUCLEOTIDE SEQUENCE [LARGE SCALE GENOMIC DNA]</scope>
    <source>
        <strain evidence="5">KMM 6017</strain>
    </source>
</reference>
<evidence type="ECO:0000256" key="2">
    <source>
        <dbReference type="SAM" id="Phobius"/>
    </source>
</evidence>
<keyword evidence="2" id="KW-0812">Transmembrane</keyword>
<proteinExistence type="predicted"/>
<comment type="caution">
    <text evidence="5">The sequence shown here is derived from an EMBL/GenBank/DDBJ whole genome shotgun (WGS) entry which is preliminary data.</text>
</comment>
<name>A0A150XIP4_ROSEK</name>
<feature type="transmembrane region" description="Helical" evidence="2">
    <location>
        <begin position="101"/>
        <end position="121"/>
    </location>
</feature>
<feature type="transmembrane region" description="Helical" evidence="2">
    <location>
        <begin position="6"/>
        <end position="22"/>
    </location>
</feature>
<feature type="transmembrane region" description="Helical" evidence="2">
    <location>
        <begin position="281"/>
        <end position="301"/>
    </location>
</feature>
<keyword evidence="6" id="KW-1185">Reference proteome</keyword>
<evidence type="ECO:0000256" key="1">
    <source>
        <dbReference type="ARBA" id="ARBA00022729"/>
    </source>
</evidence>
<organism evidence="5 6">
    <name type="scientific">Roseivirga ehrenbergii (strain DSM 102268 / JCM 13514 / KCTC 12282 / NCIMB 14502 / KMM 6017)</name>
    <dbReference type="NCBI Taxonomy" id="279360"/>
    <lineage>
        <taxon>Bacteria</taxon>
        <taxon>Pseudomonadati</taxon>
        <taxon>Bacteroidota</taxon>
        <taxon>Cytophagia</taxon>
        <taxon>Cytophagales</taxon>
        <taxon>Roseivirgaceae</taxon>
        <taxon>Roseivirga</taxon>
    </lineage>
</organism>
<dbReference type="FunFam" id="2.70.70.10:FF:000006">
    <property type="entry name" value="M23 family peptidase"/>
    <property type="match status" value="1"/>
</dbReference>
<feature type="transmembrane region" description="Helical" evidence="2">
    <location>
        <begin position="34"/>
        <end position="51"/>
    </location>
</feature>
<dbReference type="AlphaFoldDB" id="A0A150XIP4"/>
<dbReference type="EMBL" id="LQZQ01000009">
    <property type="protein sequence ID" value="KYG78608.1"/>
    <property type="molecule type" value="Genomic_DNA"/>
</dbReference>
<accession>A0A150XIP4</accession>
<protein>
    <recommendedName>
        <fullName evidence="7">Peptidase M23 domain-containing protein</fullName>
    </recommendedName>
</protein>
<keyword evidence="2" id="KW-1133">Transmembrane helix</keyword>
<feature type="domain" description="M23ase beta-sheet core" evidence="3">
    <location>
        <begin position="359"/>
        <end position="455"/>
    </location>
</feature>
<evidence type="ECO:0000313" key="5">
    <source>
        <dbReference type="EMBL" id="KYG78608.1"/>
    </source>
</evidence>
<dbReference type="RefSeq" id="WP_062591013.1">
    <property type="nucleotide sequence ID" value="NZ_LQZQ01000009.1"/>
</dbReference>
<evidence type="ECO:0000259" key="3">
    <source>
        <dbReference type="Pfam" id="PF01551"/>
    </source>
</evidence>
<dbReference type="Gene3D" id="2.70.70.10">
    <property type="entry name" value="Glucose Permease (Domain IIA)"/>
    <property type="match status" value="1"/>
</dbReference>
<dbReference type="SUPFAM" id="SSF51261">
    <property type="entry name" value="Duplicated hybrid motif"/>
    <property type="match status" value="1"/>
</dbReference>
<keyword evidence="2" id="KW-0472">Membrane</keyword>
<dbReference type="CDD" id="cd12797">
    <property type="entry name" value="M23_peptidase"/>
    <property type="match status" value="1"/>
</dbReference>
<keyword evidence="1" id="KW-0732">Signal</keyword>